<protein>
    <submittedName>
        <fullName evidence="10">ABC-2 type transport system permease protein</fullName>
    </submittedName>
</protein>
<feature type="domain" description="ABC transmembrane type-2" evidence="9">
    <location>
        <begin position="136"/>
        <end position="371"/>
    </location>
</feature>
<keyword evidence="4" id="KW-1003">Cell membrane</keyword>
<dbReference type="PANTHER" id="PTHR30294">
    <property type="entry name" value="MEMBRANE COMPONENT OF ABC TRANSPORTER YHHJ-RELATED"/>
    <property type="match status" value="1"/>
</dbReference>
<gene>
    <name evidence="10" type="ORF">SAMN05216283_10471</name>
</gene>
<dbReference type="Gene3D" id="3.40.1710.10">
    <property type="entry name" value="abc type-2 transporter like domain"/>
    <property type="match status" value="1"/>
</dbReference>
<proteinExistence type="inferred from homology"/>
<evidence type="ECO:0000256" key="5">
    <source>
        <dbReference type="ARBA" id="ARBA00022692"/>
    </source>
</evidence>
<keyword evidence="6 8" id="KW-1133">Transmembrane helix</keyword>
<evidence type="ECO:0000256" key="6">
    <source>
        <dbReference type="ARBA" id="ARBA00022989"/>
    </source>
</evidence>
<evidence type="ECO:0000313" key="11">
    <source>
        <dbReference type="Proteomes" id="UP000198964"/>
    </source>
</evidence>
<keyword evidence="3" id="KW-0813">Transport</keyword>
<feature type="transmembrane region" description="Helical" evidence="8">
    <location>
        <begin position="21"/>
        <end position="42"/>
    </location>
</feature>
<comment type="subcellular location">
    <subcellularLocation>
        <location evidence="1">Cell membrane</location>
        <topology evidence="1">Multi-pass membrane protein</topology>
    </subcellularLocation>
</comment>
<dbReference type="RefSeq" id="WP_093919758.1">
    <property type="nucleotide sequence ID" value="NZ_FONW01000004.1"/>
</dbReference>
<dbReference type="InterPro" id="IPR047817">
    <property type="entry name" value="ABC2_TM_bact-type"/>
</dbReference>
<dbReference type="PROSITE" id="PS51012">
    <property type="entry name" value="ABC_TM2"/>
    <property type="match status" value="1"/>
</dbReference>
<keyword evidence="5 8" id="KW-0812">Transmembrane</keyword>
<dbReference type="AlphaFoldDB" id="A0A1I2HGC5"/>
<evidence type="ECO:0000259" key="9">
    <source>
        <dbReference type="PROSITE" id="PS51012"/>
    </source>
</evidence>
<keyword evidence="11" id="KW-1185">Reference proteome</keyword>
<dbReference type="STRING" id="655355.SAMN05216283_10471"/>
<reference evidence="10 11" key="1">
    <citation type="submission" date="2016-10" db="EMBL/GenBank/DDBJ databases">
        <authorList>
            <person name="de Groot N.N."/>
        </authorList>
    </citation>
    <scope>NUCLEOTIDE SEQUENCE [LARGE SCALE GENOMIC DNA]</scope>
    <source>
        <strain evidence="10 11">CGMCC 1.9156</strain>
    </source>
</reference>
<comment type="similarity">
    <text evidence="2">Belongs to the ABC-2 integral membrane protein family.</text>
</comment>
<sequence>MRTIRYILQKEFIQVFRNKTMLPMIFVLPLVQMLILVFAATYDLRNVDLYLVNQDQSATSRELVGKFEASPFFRIYDASFDLKDAESSFKKEEAEFVMIIPPGFERDLVREDEAKVELLINAIDGNKASLIYSYTLGILSRYNKEVIAEWKSLPEFNPPHRIEVKDSYWFNPELDYKWYMAPGILAILVTIIGMFLSGMNLVREKEIGTIEQLNVTPIKKYQFILGKLLPFLVIALFDLAFGLIIARLVFDLPIVGSLPLLFGFAALYLVGVLGLGLFISTVTETQQQVMFITFFFMMIFILMGGIFTPVESMPEWAQWLDRINPIYYFMRIMRMVVLKGSGFFDLWEEFASLTVIGTVFLGLAIWRYRKTAS</sequence>
<dbReference type="GO" id="GO:0005886">
    <property type="term" value="C:plasma membrane"/>
    <property type="evidence" value="ECO:0007669"/>
    <property type="project" value="UniProtKB-SubCell"/>
</dbReference>
<evidence type="ECO:0000256" key="4">
    <source>
        <dbReference type="ARBA" id="ARBA00022475"/>
    </source>
</evidence>
<feature type="transmembrane region" description="Helical" evidence="8">
    <location>
        <begin position="178"/>
        <end position="196"/>
    </location>
</feature>
<dbReference type="InterPro" id="IPR051449">
    <property type="entry name" value="ABC-2_transporter_component"/>
</dbReference>
<keyword evidence="7 8" id="KW-0472">Membrane</keyword>
<dbReference type="Proteomes" id="UP000198964">
    <property type="component" value="Unassembled WGS sequence"/>
</dbReference>
<evidence type="ECO:0000256" key="1">
    <source>
        <dbReference type="ARBA" id="ARBA00004651"/>
    </source>
</evidence>
<accession>A0A1I2HGC5</accession>
<dbReference type="GO" id="GO:0140359">
    <property type="term" value="F:ABC-type transporter activity"/>
    <property type="evidence" value="ECO:0007669"/>
    <property type="project" value="InterPro"/>
</dbReference>
<dbReference type="InterPro" id="IPR013525">
    <property type="entry name" value="ABC2_TM"/>
</dbReference>
<feature type="transmembrane region" description="Helical" evidence="8">
    <location>
        <begin position="256"/>
        <end position="279"/>
    </location>
</feature>
<dbReference type="PANTHER" id="PTHR30294:SF29">
    <property type="entry name" value="MULTIDRUG ABC TRANSPORTER PERMEASE YBHS-RELATED"/>
    <property type="match status" value="1"/>
</dbReference>
<evidence type="ECO:0000256" key="7">
    <source>
        <dbReference type="ARBA" id="ARBA00023136"/>
    </source>
</evidence>
<evidence type="ECO:0000313" key="10">
    <source>
        <dbReference type="EMBL" id="SFF28588.1"/>
    </source>
</evidence>
<evidence type="ECO:0000256" key="8">
    <source>
        <dbReference type="SAM" id="Phobius"/>
    </source>
</evidence>
<feature type="transmembrane region" description="Helical" evidence="8">
    <location>
        <begin position="350"/>
        <end position="368"/>
    </location>
</feature>
<evidence type="ECO:0000256" key="3">
    <source>
        <dbReference type="ARBA" id="ARBA00022448"/>
    </source>
</evidence>
<dbReference type="EMBL" id="FONW01000004">
    <property type="protein sequence ID" value="SFF28588.1"/>
    <property type="molecule type" value="Genomic_DNA"/>
</dbReference>
<organism evidence="10 11">
    <name type="scientific">Sunxiuqinia elliptica</name>
    <dbReference type="NCBI Taxonomy" id="655355"/>
    <lineage>
        <taxon>Bacteria</taxon>
        <taxon>Pseudomonadati</taxon>
        <taxon>Bacteroidota</taxon>
        <taxon>Bacteroidia</taxon>
        <taxon>Marinilabiliales</taxon>
        <taxon>Prolixibacteraceae</taxon>
        <taxon>Sunxiuqinia</taxon>
    </lineage>
</organism>
<dbReference type="Pfam" id="PF12698">
    <property type="entry name" value="ABC2_membrane_3"/>
    <property type="match status" value="1"/>
</dbReference>
<feature type="transmembrane region" description="Helical" evidence="8">
    <location>
        <begin position="228"/>
        <end position="250"/>
    </location>
</feature>
<evidence type="ECO:0000256" key="2">
    <source>
        <dbReference type="ARBA" id="ARBA00007783"/>
    </source>
</evidence>
<feature type="transmembrane region" description="Helical" evidence="8">
    <location>
        <begin position="291"/>
        <end position="310"/>
    </location>
</feature>
<name>A0A1I2HGC5_9BACT</name>